<dbReference type="EMBL" id="BK015216">
    <property type="protein sequence ID" value="DAD96389.1"/>
    <property type="molecule type" value="Genomic_DNA"/>
</dbReference>
<organism evidence="1">
    <name type="scientific">Siphoviridae sp. ctpbe1</name>
    <dbReference type="NCBI Taxonomy" id="2826466"/>
    <lineage>
        <taxon>Viruses</taxon>
        <taxon>Duplodnaviria</taxon>
        <taxon>Heunggongvirae</taxon>
        <taxon>Uroviricota</taxon>
        <taxon>Caudoviricetes</taxon>
    </lineage>
</organism>
<evidence type="ECO:0000313" key="1">
    <source>
        <dbReference type="EMBL" id="DAD96389.1"/>
    </source>
</evidence>
<protein>
    <submittedName>
        <fullName evidence="1">Loader and inhibitor of phage G40P</fullName>
    </submittedName>
</protein>
<proteinExistence type="predicted"/>
<reference evidence="1" key="1">
    <citation type="journal article" date="2021" name="Proc. Natl. Acad. Sci. U.S.A.">
        <title>A Catalog of Tens of Thousands of Viruses from Human Metagenomes Reveals Hidden Associations with Chronic Diseases.</title>
        <authorList>
            <person name="Tisza M.J."/>
            <person name="Buck C.B."/>
        </authorList>
    </citation>
    <scope>NUCLEOTIDE SEQUENCE</scope>
    <source>
        <strain evidence="1">Ctpbe1</strain>
    </source>
</reference>
<name>A0A8S5NNK5_9CAUD</name>
<sequence length="194" mass="22860">MSVVDMLNKKHKVMNCVFEILYDLYGEPVWLNKPKDGQEPEKIIEQWIKELGDYSETQLKQACYNLFKYKKVVTFPKLAHILAELSDQQKENAPKQPPEKRSLGMCLEVELMRRDIRLNKCKYTLPIYRAALSYTISDLLKIKIGEREYMELEYSYRNDGIQLRGIQYRKAVELGLFDNFDETLDKIAKERGHG</sequence>
<accession>A0A8S5NNK5</accession>